<dbReference type="Proteomes" id="UP001521116">
    <property type="component" value="Unassembled WGS sequence"/>
</dbReference>
<dbReference type="InterPro" id="IPR036704">
    <property type="entry name" value="RraA/RraA-like_sf"/>
</dbReference>
<dbReference type="SUPFAM" id="SSF89562">
    <property type="entry name" value="RraA-like"/>
    <property type="match status" value="1"/>
</dbReference>
<dbReference type="EMBL" id="JAJVDC020000019">
    <property type="protein sequence ID" value="KAL1633775.1"/>
    <property type="molecule type" value="Genomic_DNA"/>
</dbReference>
<reference evidence="3 4" key="1">
    <citation type="submission" date="2024-02" db="EMBL/GenBank/DDBJ databases">
        <title>De novo assembly and annotation of 12 fungi associated with fruit tree decline syndrome in Ontario, Canada.</title>
        <authorList>
            <person name="Sulman M."/>
            <person name="Ellouze W."/>
            <person name="Ilyukhin E."/>
        </authorList>
    </citation>
    <scope>NUCLEOTIDE SEQUENCE [LARGE SCALE GENOMIC DNA]</scope>
    <source>
        <strain evidence="3 4">M1-105</strain>
    </source>
</reference>
<dbReference type="Gene3D" id="3.50.30.40">
    <property type="entry name" value="Ribonuclease E inhibitor RraA/RraA-like"/>
    <property type="match status" value="2"/>
</dbReference>
<gene>
    <name evidence="3" type="ORF">SLS56_002654</name>
</gene>
<keyword evidence="4" id="KW-1185">Reference proteome</keyword>
<dbReference type="InterPro" id="IPR021858">
    <property type="entry name" value="Fun_TF"/>
</dbReference>
<evidence type="ECO:0000256" key="2">
    <source>
        <dbReference type="ARBA" id="ARBA00023242"/>
    </source>
</evidence>
<sequence length="502" mass="54599">MESRPLSNVLVAYASGHICTFDPSFEVTTLETRSTALLSLAKSVSSPSDDFAHYEMNTATCLVLLTAEVSLGMHTSWYGRLLGAKHMIMSAASQGPGNLVSRGPDAFKKSLEGQWLLRNFAYHDILGSVTLGTKPLIPASYLEGITDVVDTYLGVGSEILIPISETSFIQTPPSANDLNALQIQDGAVSHRDWQALQAIESILQSWHCRSDAAPALTATAYAYRSAAMIYLYRQMPKFLKAFNTSPGPWFPQSELRELEMKIADEVANTLLQVSAVPSNDFPECALLFPLFMAGGEATEDTDIATIRARLAITYKLRRFRNVLEALEVFEEVWERRRIGYGGAGSRQADWEHIADGLSTLKHPHGGFLDGLTMYSPALQSGATKIAGPAFTVRFVPKADTESPSVQGNYVFARAVGTTAGGAVCRPSAVNVPVRLNSADQEAWIEPGDYVVADLNGVVRVPRDMAEAVLEAIPAIVEADEKCAEGIKQGRTVEDVFKEFRGK</sequence>
<dbReference type="PANTHER" id="PTHR37534">
    <property type="entry name" value="TRANSCRIPTIONAL ACTIVATOR PROTEIN UGA3"/>
    <property type="match status" value="1"/>
</dbReference>
<protein>
    <submittedName>
        <fullName evidence="3">Uncharacterized protein</fullName>
    </submittedName>
</protein>
<proteinExistence type="predicted"/>
<name>A0ABR3T2I1_9PEZI</name>
<keyword evidence="2" id="KW-0539">Nucleus</keyword>
<evidence type="ECO:0000313" key="4">
    <source>
        <dbReference type="Proteomes" id="UP001521116"/>
    </source>
</evidence>
<dbReference type="PANTHER" id="PTHR37534:SF46">
    <property type="entry name" value="ZN(II)2CYS6 TRANSCRIPTION FACTOR (EUROFUNG)"/>
    <property type="match status" value="1"/>
</dbReference>
<accession>A0ABR3T2I1</accession>
<evidence type="ECO:0000256" key="1">
    <source>
        <dbReference type="ARBA" id="ARBA00004123"/>
    </source>
</evidence>
<comment type="subcellular location">
    <subcellularLocation>
        <location evidence="1">Nucleus</location>
    </subcellularLocation>
</comment>
<dbReference type="Pfam" id="PF11951">
    <property type="entry name" value="Fungal_trans_2"/>
    <property type="match status" value="1"/>
</dbReference>
<organism evidence="3 4">
    <name type="scientific">Neofusicoccum ribis</name>
    <dbReference type="NCBI Taxonomy" id="45134"/>
    <lineage>
        <taxon>Eukaryota</taxon>
        <taxon>Fungi</taxon>
        <taxon>Dikarya</taxon>
        <taxon>Ascomycota</taxon>
        <taxon>Pezizomycotina</taxon>
        <taxon>Dothideomycetes</taxon>
        <taxon>Dothideomycetes incertae sedis</taxon>
        <taxon>Botryosphaeriales</taxon>
        <taxon>Botryosphaeriaceae</taxon>
        <taxon>Neofusicoccum</taxon>
    </lineage>
</organism>
<evidence type="ECO:0000313" key="3">
    <source>
        <dbReference type="EMBL" id="KAL1633775.1"/>
    </source>
</evidence>
<comment type="caution">
    <text evidence="3">The sequence shown here is derived from an EMBL/GenBank/DDBJ whole genome shotgun (WGS) entry which is preliminary data.</text>
</comment>